<feature type="signal peptide" evidence="1">
    <location>
        <begin position="1"/>
        <end position="28"/>
    </location>
</feature>
<protein>
    <recommendedName>
        <fullName evidence="4">Secreted protein</fullName>
    </recommendedName>
</protein>
<keyword evidence="1" id="KW-0732">Signal</keyword>
<dbReference type="AlphaFoldDB" id="A0A3S3VHE5"/>
<name>A0A3S3VHE5_9HYPH</name>
<evidence type="ECO:0000256" key="1">
    <source>
        <dbReference type="SAM" id="SignalP"/>
    </source>
</evidence>
<dbReference type="EMBL" id="SBIP01000003">
    <property type="protein sequence ID" value="RWX76675.1"/>
    <property type="molecule type" value="Genomic_DNA"/>
</dbReference>
<evidence type="ECO:0000313" key="3">
    <source>
        <dbReference type="Proteomes" id="UP000287687"/>
    </source>
</evidence>
<accession>A0A3S3VHE5</accession>
<evidence type="ECO:0000313" key="2">
    <source>
        <dbReference type="EMBL" id="RWX76675.1"/>
    </source>
</evidence>
<dbReference type="RefSeq" id="WP_128443593.1">
    <property type="nucleotide sequence ID" value="NZ_SBIP01000003.1"/>
</dbReference>
<keyword evidence="3" id="KW-1185">Reference proteome</keyword>
<evidence type="ECO:0008006" key="4">
    <source>
        <dbReference type="Google" id="ProtNLM"/>
    </source>
</evidence>
<dbReference type="OrthoDB" id="8372233at2"/>
<comment type="caution">
    <text evidence="2">The sequence shown here is derived from an EMBL/GenBank/DDBJ whole genome shotgun (WGS) entry which is preliminary data.</text>
</comment>
<feature type="chain" id="PRO_5018571393" description="Secreted protein" evidence="1">
    <location>
        <begin position="29"/>
        <end position="120"/>
    </location>
</feature>
<reference evidence="2 3" key="1">
    <citation type="submission" date="2019-01" db="EMBL/GenBank/DDBJ databases">
        <title>The draft genome of Rhizobium sp. 24NR.</title>
        <authorList>
            <person name="Liu L."/>
            <person name="Liang L."/>
            <person name="Shi S."/>
            <person name="Xu L."/>
            <person name="Wang X."/>
            <person name="Li L."/>
            <person name="Zhang X."/>
        </authorList>
    </citation>
    <scope>NUCLEOTIDE SEQUENCE [LARGE SCALE GENOMIC DNA]</scope>
    <source>
        <strain evidence="2 3">24NR</strain>
    </source>
</reference>
<dbReference type="Proteomes" id="UP000287687">
    <property type="component" value="Unassembled WGS sequence"/>
</dbReference>
<sequence>MLKGAWILPVIMLVALALAALVPMAASAAEQQTPLKMPDTVYKDLPGVVPQEQRADPDAYTCTSEIADVYIGRGRYDTLFGDTEPRRIYRCKTESGVTYTGTQMPNTQWVPGLNPRDLPR</sequence>
<proteinExistence type="predicted"/>
<gene>
    <name evidence="2" type="ORF">EPK99_13420</name>
</gene>
<organism evidence="2 3">
    <name type="scientific">Neorhizobium lilium</name>
    <dbReference type="NCBI Taxonomy" id="2503024"/>
    <lineage>
        <taxon>Bacteria</taxon>
        <taxon>Pseudomonadati</taxon>
        <taxon>Pseudomonadota</taxon>
        <taxon>Alphaproteobacteria</taxon>
        <taxon>Hyphomicrobiales</taxon>
        <taxon>Rhizobiaceae</taxon>
        <taxon>Rhizobium/Agrobacterium group</taxon>
        <taxon>Neorhizobium</taxon>
    </lineage>
</organism>